<organism evidence="1 2">
    <name type="scientific">Pseudoroseicyclus tamaricis</name>
    <dbReference type="NCBI Taxonomy" id="2705421"/>
    <lineage>
        <taxon>Bacteria</taxon>
        <taxon>Pseudomonadati</taxon>
        <taxon>Pseudomonadota</taxon>
        <taxon>Alphaproteobacteria</taxon>
        <taxon>Rhodobacterales</taxon>
        <taxon>Paracoccaceae</taxon>
        <taxon>Pseudoroseicyclus</taxon>
    </lineage>
</organism>
<accession>A0A6B2JT12</accession>
<gene>
    <name evidence="1" type="ORF">GZA08_12055</name>
</gene>
<dbReference type="RefSeq" id="WP_163893995.1">
    <property type="nucleotide sequence ID" value="NZ_JAAFYS010000003.1"/>
</dbReference>
<keyword evidence="2" id="KW-1185">Reference proteome</keyword>
<name>A0A6B2JT12_9RHOB</name>
<dbReference type="Pfam" id="PF06906">
    <property type="entry name" value="DUF1272"/>
    <property type="match status" value="1"/>
</dbReference>
<evidence type="ECO:0000313" key="2">
    <source>
        <dbReference type="Proteomes" id="UP000474757"/>
    </source>
</evidence>
<protein>
    <submittedName>
        <fullName evidence="1">DUF1272 domain-containing protein</fullName>
    </submittedName>
</protein>
<sequence>MALELRPNCEFCDKDLPPDAPDAMICTYECTFCRDCLERELQNVCPNCGGGFAPRPIRPAREWRPGLSLAQRPAGTERHDLSYPLEDIRALSAKLKNIPPGER</sequence>
<proteinExistence type="predicted"/>
<comment type="caution">
    <text evidence="1">The sequence shown here is derived from an EMBL/GenBank/DDBJ whole genome shotgun (WGS) entry which is preliminary data.</text>
</comment>
<dbReference type="Proteomes" id="UP000474757">
    <property type="component" value="Unassembled WGS sequence"/>
</dbReference>
<dbReference type="InterPro" id="IPR010696">
    <property type="entry name" value="DUF1272"/>
</dbReference>
<dbReference type="EMBL" id="JAAGAB010000003">
    <property type="protein sequence ID" value="NDV01697.1"/>
    <property type="molecule type" value="Genomic_DNA"/>
</dbReference>
<dbReference type="AlphaFoldDB" id="A0A6B2JT12"/>
<reference evidence="1 2" key="1">
    <citation type="submission" date="2020-02" db="EMBL/GenBank/DDBJ databases">
        <title>Pseudoroseicyclus tamarix, sp. nov., isolated from offshore sediment of a Tamarix chinensis forest.</title>
        <authorList>
            <person name="Gai Y."/>
        </authorList>
    </citation>
    <scope>NUCLEOTIDE SEQUENCE [LARGE SCALE GENOMIC DNA]</scope>
    <source>
        <strain evidence="1 2">CLL3-39</strain>
    </source>
</reference>
<evidence type="ECO:0000313" key="1">
    <source>
        <dbReference type="EMBL" id="NDV01697.1"/>
    </source>
</evidence>